<evidence type="ECO:0000256" key="5">
    <source>
        <dbReference type="ARBA" id="ARBA00022475"/>
    </source>
</evidence>
<evidence type="ECO:0000256" key="8">
    <source>
        <dbReference type="ARBA" id="ARBA00023027"/>
    </source>
</evidence>
<dbReference type="EC" id="1.6.5.9" evidence="15"/>
<dbReference type="NCBIfam" id="TIGR01962">
    <property type="entry name" value="NuoD"/>
    <property type="match status" value="1"/>
</dbReference>
<comment type="subcellular location">
    <subcellularLocation>
        <location evidence="2">Cell inner membrane</location>
        <topology evidence="2">Peripheral membrane protein</topology>
    </subcellularLocation>
</comment>
<dbReference type="InterPro" id="IPR010218">
    <property type="entry name" value="NADH_DH_suC"/>
</dbReference>
<dbReference type="InterPro" id="IPR001268">
    <property type="entry name" value="NADH_UbQ_OxRdtase_30kDa_su"/>
</dbReference>
<protein>
    <submittedName>
        <fullName evidence="15">NADH-quinone oxidoreductase subunit C/D</fullName>
        <ecNumber evidence="15">1.6.5.9</ecNumber>
    </submittedName>
</protein>
<accession>A0ABV1RYZ6</accession>
<evidence type="ECO:0000313" key="16">
    <source>
        <dbReference type="Proteomes" id="UP001476807"/>
    </source>
</evidence>
<organism evidence="15 16">
    <name type="scientific">Pontibacter populi</name>
    <dbReference type="NCBI Taxonomy" id="890055"/>
    <lineage>
        <taxon>Bacteria</taxon>
        <taxon>Pseudomonadati</taxon>
        <taxon>Bacteroidota</taxon>
        <taxon>Cytophagia</taxon>
        <taxon>Cytophagales</taxon>
        <taxon>Hymenobacteraceae</taxon>
        <taxon>Pontibacter</taxon>
    </lineage>
</organism>
<dbReference type="NCBIfam" id="NF008728">
    <property type="entry name" value="PRK11742.1"/>
    <property type="match status" value="1"/>
</dbReference>
<evidence type="ECO:0000259" key="13">
    <source>
        <dbReference type="Pfam" id="PF00329"/>
    </source>
</evidence>
<dbReference type="InterPro" id="IPR022885">
    <property type="entry name" value="NDH1_su_D/H"/>
</dbReference>
<dbReference type="PANTHER" id="PTHR11993">
    <property type="entry name" value="NADH-UBIQUINONE OXIDOREDUCTASE 49 KDA SUBUNIT"/>
    <property type="match status" value="1"/>
</dbReference>
<keyword evidence="8" id="KW-0520">NAD</keyword>
<keyword evidence="15" id="KW-0560">Oxidoreductase</keyword>
<feature type="domain" description="NADH:ubiquinone oxidoreductase 30kDa subunit" evidence="13">
    <location>
        <begin position="33"/>
        <end position="162"/>
    </location>
</feature>
<reference evidence="15 16" key="1">
    <citation type="submission" date="2024-06" db="EMBL/GenBank/DDBJ databases">
        <title>Pontibacter populi HYL7-15.</title>
        <authorList>
            <person name="Kim M.K."/>
        </authorList>
    </citation>
    <scope>NUCLEOTIDE SEQUENCE [LARGE SCALE GENOMIC DNA]</scope>
    <source>
        <strain evidence="15 16">HYL7-15</strain>
    </source>
</reference>
<dbReference type="GO" id="GO:0050136">
    <property type="term" value="F:NADH dehydrogenase (quinone) (non-electrogenic) activity"/>
    <property type="evidence" value="ECO:0007669"/>
    <property type="project" value="UniProtKB-EC"/>
</dbReference>
<dbReference type="HAMAP" id="MF_01358">
    <property type="entry name" value="NDH1_NuoD"/>
    <property type="match status" value="1"/>
</dbReference>
<keyword evidence="16" id="KW-1185">Reference proteome</keyword>
<dbReference type="HAMAP" id="MF_01357">
    <property type="entry name" value="NDH1_NuoC"/>
    <property type="match status" value="1"/>
</dbReference>
<dbReference type="SUPFAM" id="SSF143243">
    <property type="entry name" value="Nqo5-like"/>
    <property type="match status" value="1"/>
</dbReference>
<evidence type="ECO:0000256" key="4">
    <source>
        <dbReference type="ARBA" id="ARBA00022448"/>
    </source>
</evidence>
<comment type="caution">
    <text evidence="15">The sequence shown here is derived from an EMBL/GenBank/DDBJ whole genome shotgun (WGS) entry which is preliminary data.</text>
</comment>
<dbReference type="EMBL" id="JBEOKT010000028">
    <property type="protein sequence ID" value="MER2999619.1"/>
    <property type="molecule type" value="Genomic_DNA"/>
</dbReference>
<sequence>MENNSSTLLQLQARFDEDTFTQQATKDEMLTLWMPMDKMVDVLTFLKNEVAEPFKLLFDLTAIDERTKNRGTNHVPKSSFTLVYHLFSFPRNEFIRLKVALAGDFPSAPSISSLWANANWYEREVYDMFGIRFSGHPHLSRILMPRTWVGHPLRKEHPARATEMGPFQLYDDKVDLEQAALKFNPEEWGLQRQSDDSDFMFLNIGPQHPGTHGVLRIILQLDGEDIVDAIPDIGFHHRGAEKMGERQSWHTYIPYTDRVDYLGGVMNNLAYLQAVEKLAGIEVPERVKYIRVMLCELFRIASHLVWYGTFAQDVGQLSPVFYMFSDREKIFDIIEGICGGRMHPNWFRIGGVAQDLPKGWETLVQNFINYFPKRLKEYDNMVMKNSLFKARTVGIGIFTAEEAIEWGVTGPGLRACGFEWDFRKKRPYSGYELFDFEVPTASNGDCYDRAIVRVAEMRQSLRIVEQCLKNMPAGPFKSDHPLTTPPIKKNTMHDIETLITHFLGVSWGPVIPAGEAMSCIEATKGANGYYLTSDGNTSPYRVRIRTPSFPHMQMLPYISKGYTVADLLSILGAMDYVLADVDR</sequence>
<keyword evidence="5" id="KW-1003">Cell membrane</keyword>
<dbReference type="InterPro" id="IPR037232">
    <property type="entry name" value="NADH_quin_OxRdtase_su_C/D-like"/>
</dbReference>
<dbReference type="Pfam" id="PF00346">
    <property type="entry name" value="Complex1_49kDa"/>
    <property type="match status" value="1"/>
</dbReference>
<dbReference type="InterPro" id="IPR001135">
    <property type="entry name" value="NADH_Q_OxRdtase_suD"/>
</dbReference>
<dbReference type="Pfam" id="PF00329">
    <property type="entry name" value="Complex1_30kDa"/>
    <property type="match status" value="1"/>
</dbReference>
<evidence type="ECO:0000256" key="2">
    <source>
        <dbReference type="ARBA" id="ARBA00004417"/>
    </source>
</evidence>
<comment type="catalytic activity">
    <reaction evidence="12">
        <text>a quinone + NADH + 5 H(+)(in) = a quinol + NAD(+) + 4 H(+)(out)</text>
        <dbReference type="Rhea" id="RHEA:57888"/>
        <dbReference type="ChEBI" id="CHEBI:15378"/>
        <dbReference type="ChEBI" id="CHEBI:24646"/>
        <dbReference type="ChEBI" id="CHEBI:57540"/>
        <dbReference type="ChEBI" id="CHEBI:57945"/>
        <dbReference type="ChEBI" id="CHEBI:132124"/>
    </reaction>
</comment>
<comment type="similarity">
    <text evidence="3">In the C-terminal section; belongs to the complex I 49 kDa subunit family.</text>
</comment>
<keyword evidence="11" id="KW-0511">Multifunctional enzyme</keyword>
<evidence type="ECO:0000313" key="15">
    <source>
        <dbReference type="EMBL" id="MER2999619.1"/>
    </source>
</evidence>
<evidence type="ECO:0000256" key="7">
    <source>
        <dbReference type="ARBA" id="ARBA00022967"/>
    </source>
</evidence>
<feature type="domain" description="NADH-quinone oxidoreductase subunit D" evidence="14">
    <location>
        <begin position="313"/>
        <end position="583"/>
    </location>
</feature>
<evidence type="ECO:0000256" key="6">
    <source>
        <dbReference type="ARBA" id="ARBA00022719"/>
    </source>
</evidence>
<dbReference type="RefSeq" id="WP_350414517.1">
    <property type="nucleotide sequence ID" value="NZ_JBEOKT010000028.1"/>
</dbReference>
<evidence type="ECO:0000256" key="10">
    <source>
        <dbReference type="ARBA" id="ARBA00023136"/>
    </source>
</evidence>
<dbReference type="NCBIfam" id="TIGR01961">
    <property type="entry name" value="NuoC_fam"/>
    <property type="match status" value="1"/>
</dbReference>
<dbReference type="Gene3D" id="3.30.460.80">
    <property type="entry name" value="NADH:ubiquinone oxidoreductase, 30kDa subunit"/>
    <property type="match status" value="1"/>
</dbReference>
<evidence type="ECO:0000259" key="14">
    <source>
        <dbReference type="Pfam" id="PF00346"/>
    </source>
</evidence>
<dbReference type="PANTHER" id="PTHR11993:SF45">
    <property type="entry name" value="NADH-QUINONE OXIDOREDUCTASE SUBUNIT C_D"/>
    <property type="match status" value="1"/>
</dbReference>
<keyword evidence="6" id="KW-0874">Quinone</keyword>
<keyword evidence="10" id="KW-0472">Membrane</keyword>
<dbReference type="NCBIfam" id="NF004739">
    <property type="entry name" value="PRK06075.1"/>
    <property type="match status" value="1"/>
</dbReference>
<dbReference type="Gene3D" id="1.10.645.10">
    <property type="entry name" value="Cytochrome-c3 Hydrogenase, chain B"/>
    <property type="match status" value="1"/>
</dbReference>
<dbReference type="Proteomes" id="UP001476807">
    <property type="component" value="Unassembled WGS sequence"/>
</dbReference>
<proteinExistence type="inferred from homology"/>
<evidence type="ECO:0000256" key="12">
    <source>
        <dbReference type="ARBA" id="ARBA00047712"/>
    </source>
</evidence>
<keyword evidence="9" id="KW-0830">Ubiquinone</keyword>
<evidence type="ECO:0000256" key="3">
    <source>
        <dbReference type="ARBA" id="ARBA00010019"/>
    </source>
</evidence>
<keyword evidence="7" id="KW-1278">Translocase</keyword>
<keyword evidence="4" id="KW-0813">Transport</keyword>
<evidence type="ECO:0000256" key="9">
    <source>
        <dbReference type="ARBA" id="ARBA00023075"/>
    </source>
</evidence>
<dbReference type="PROSITE" id="PS00535">
    <property type="entry name" value="COMPLEX1_49K"/>
    <property type="match status" value="1"/>
</dbReference>
<dbReference type="SUPFAM" id="SSF56762">
    <property type="entry name" value="HydB/Nqo4-like"/>
    <property type="match status" value="1"/>
</dbReference>
<dbReference type="InterPro" id="IPR023062">
    <property type="entry name" value="NADH_DH_suCD"/>
</dbReference>
<evidence type="ECO:0000256" key="1">
    <source>
        <dbReference type="ARBA" id="ARBA00002378"/>
    </source>
</evidence>
<dbReference type="InterPro" id="IPR014029">
    <property type="entry name" value="NADH_UbQ_OxRdtase_49kDa_CS"/>
</dbReference>
<comment type="function">
    <text evidence="1">NDH-1 shuttles electrons from NADH, via FMN and iron-sulfur (Fe-S) centers, to quinones in the respiratory chain. The immediate electron acceptor for the enzyme in this species is believed to be ubiquinone. Couples the redox reaction to proton translocation (for every two electrons transferred, four hydrogen ions are translocated across the cytoplasmic membrane), and thus conserves the redox energy in a proton gradient.</text>
</comment>
<dbReference type="InterPro" id="IPR029014">
    <property type="entry name" value="NiFe-Hase_large"/>
</dbReference>
<name>A0ABV1RYZ6_9BACT</name>
<gene>
    <name evidence="15" type="primary">nuoC</name>
    <name evidence="15" type="ORF">ABS362_18850</name>
</gene>
<evidence type="ECO:0000256" key="11">
    <source>
        <dbReference type="ARBA" id="ARBA00023268"/>
    </source>
</evidence>
<dbReference type="HAMAP" id="MF_01359">
    <property type="entry name" value="NDH1_NuoCD_1"/>
    <property type="match status" value="1"/>
</dbReference>